<keyword evidence="2" id="KW-1185">Reference proteome</keyword>
<name>A0A256FLP7_9HYPH</name>
<dbReference type="AlphaFoldDB" id="A0A256FLP7"/>
<protein>
    <submittedName>
        <fullName evidence="1">IS6 family transposase</fullName>
    </submittedName>
</protein>
<organism evidence="1 2">
    <name type="scientific">Brucella thiophenivorans</name>
    <dbReference type="NCBI Taxonomy" id="571255"/>
    <lineage>
        <taxon>Bacteria</taxon>
        <taxon>Pseudomonadati</taxon>
        <taxon>Pseudomonadota</taxon>
        <taxon>Alphaproteobacteria</taxon>
        <taxon>Hyphomicrobiales</taxon>
        <taxon>Brucellaceae</taxon>
        <taxon>Brucella/Ochrobactrum group</taxon>
        <taxon>Brucella</taxon>
    </lineage>
</organism>
<proteinExistence type="predicted"/>
<accession>A0A256FLP7</accession>
<gene>
    <name evidence="1" type="ORF">CEV31_2770</name>
</gene>
<dbReference type="EMBL" id="NNRJ01000050">
    <property type="protein sequence ID" value="OYR15636.1"/>
    <property type="molecule type" value="Genomic_DNA"/>
</dbReference>
<comment type="caution">
    <text evidence="1">The sequence shown here is derived from an EMBL/GenBank/DDBJ whole genome shotgun (WGS) entry which is preliminary data.</text>
</comment>
<sequence length="71" mass="8522">MGYAYRSFALSAAAVEDPISERGMIVIWESVCFWINYFGRYFANCVRKERPEQRWYRHRLSQLRFSSSESD</sequence>
<dbReference type="Proteomes" id="UP000215590">
    <property type="component" value="Unassembled WGS sequence"/>
</dbReference>
<evidence type="ECO:0000313" key="2">
    <source>
        <dbReference type="Proteomes" id="UP000215590"/>
    </source>
</evidence>
<reference evidence="1 2" key="1">
    <citation type="submission" date="2017-07" db="EMBL/GenBank/DDBJ databases">
        <title>Phylogenetic study on the rhizospheric bacterium Ochrobactrum sp. A44.</title>
        <authorList>
            <person name="Krzyzanowska D.M."/>
            <person name="Ossowicki A."/>
            <person name="Rajewska M."/>
            <person name="Maciag T."/>
            <person name="Kaczynski Z."/>
            <person name="Czerwicka M."/>
            <person name="Jafra S."/>
        </authorList>
    </citation>
    <scope>NUCLEOTIDE SEQUENCE [LARGE SCALE GENOMIC DNA]</scope>
    <source>
        <strain evidence="1 2">DSM 7216</strain>
    </source>
</reference>
<evidence type="ECO:0000313" key="1">
    <source>
        <dbReference type="EMBL" id="OYR15636.1"/>
    </source>
</evidence>